<dbReference type="SUPFAM" id="SSF52047">
    <property type="entry name" value="RNI-like"/>
    <property type="match status" value="1"/>
</dbReference>
<keyword evidence="3" id="KW-0433">Leucine-rich repeat</keyword>
<dbReference type="Gene3D" id="2.60.120.920">
    <property type="match status" value="1"/>
</dbReference>
<comment type="subcellular location">
    <subcellularLocation>
        <location evidence="1">Cytoplasm</location>
    </subcellularLocation>
</comment>
<dbReference type="Pfam" id="PF17779">
    <property type="entry name" value="WHD_NOD2"/>
    <property type="match status" value="1"/>
</dbReference>
<dbReference type="FunFam" id="3.80.10.10:FF:000100">
    <property type="entry name" value="Si:dkey-11n14.1"/>
    <property type="match status" value="1"/>
</dbReference>
<dbReference type="InterPro" id="IPR027417">
    <property type="entry name" value="P-loop_NTPase"/>
</dbReference>
<dbReference type="PROSITE" id="PS50837">
    <property type="entry name" value="NACHT"/>
    <property type="match status" value="1"/>
</dbReference>
<feature type="domain" description="NACHT" evidence="9">
    <location>
        <begin position="202"/>
        <end position="336"/>
    </location>
</feature>
<keyword evidence="2" id="KW-0963">Cytoplasm</keyword>
<dbReference type="GO" id="GO:0005524">
    <property type="term" value="F:ATP binding"/>
    <property type="evidence" value="ECO:0007669"/>
    <property type="project" value="UniProtKB-KW"/>
</dbReference>
<dbReference type="SMART" id="SM00449">
    <property type="entry name" value="SPRY"/>
    <property type="match status" value="1"/>
</dbReference>
<evidence type="ECO:0000256" key="2">
    <source>
        <dbReference type="ARBA" id="ARBA00022490"/>
    </source>
</evidence>
<protein>
    <submittedName>
        <fullName evidence="10">Uncharacterized protein</fullName>
    </submittedName>
</protein>
<dbReference type="InterPro" id="IPR003879">
    <property type="entry name" value="Butyrophylin_SPRY"/>
</dbReference>
<keyword evidence="6" id="KW-0067">ATP-binding</keyword>
<dbReference type="InterPro" id="IPR051261">
    <property type="entry name" value="NLR"/>
</dbReference>
<dbReference type="GeneTree" id="ENSGT01150000286911"/>
<dbReference type="Pfam" id="PF13516">
    <property type="entry name" value="LRR_6"/>
    <property type="match status" value="3"/>
</dbReference>
<dbReference type="SMART" id="SM01288">
    <property type="entry name" value="FISNA"/>
    <property type="match status" value="1"/>
</dbReference>
<dbReference type="Pfam" id="PF05729">
    <property type="entry name" value="NACHT"/>
    <property type="match status" value="1"/>
</dbReference>
<dbReference type="InterPro" id="IPR041267">
    <property type="entry name" value="NLRP_HD2"/>
</dbReference>
<dbReference type="Pfam" id="PF14484">
    <property type="entry name" value="FISNA"/>
    <property type="match status" value="1"/>
</dbReference>
<dbReference type="SUPFAM" id="SSF49899">
    <property type="entry name" value="Concanavalin A-like lectins/glucanases"/>
    <property type="match status" value="1"/>
</dbReference>
<feature type="domain" description="B30.2/SPRY" evidence="8">
    <location>
        <begin position="882"/>
        <end position="1071"/>
    </location>
</feature>
<dbReference type="FunFam" id="2.60.120.920:FF:000066">
    <property type="entry name" value="Si:ch211-208f21.3"/>
    <property type="match status" value="1"/>
</dbReference>
<keyword evidence="4" id="KW-0677">Repeat</keyword>
<name>A0A8C1BM04_CYPCA</name>
<dbReference type="Pfam" id="PF00622">
    <property type="entry name" value="SPRY"/>
    <property type="match status" value="1"/>
</dbReference>
<dbReference type="InterPro" id="IPR007111">
    <property type="entry name" value="NACHT_NTPase"/>
</dbReference>
<dbReference type="Ensembl" id="ENSCCRT00000037885.2">
    <property type="protein sequence ID" value="ENSCCRP00000034971.2"/>
    <property type="gene ID" value="ENSCCRG00000018755.2"/>
</dbReference>
<dbReference type="InterPro" id="IPR013320">
    <property type="entry name" value="ConA-like_dom_sf"/>
</dbReference>
<evidence type="ECO:0000256" key="7">
    <source>
        <dbReference type="SAM" id="MobiDB-lite"/>
    </source>
</evidence>
<dbReference type="InterPro" id="IPR001611">
    <property type="entry name" value="Leu-rich_rpt"/>
</dbReference>
<dbReference type="Gene3D" id="3.80.10.10">
    <property type="entry name" value="Ribonuclease Inhibitor"/>
    <property type="match status" value="2"/>
</dbReference>
<dbReference type="SMART" id="SM00368">
    <property type="entry name" value="LRR_RI"/>
    <property type="match status" value="5"/>
</dbReference>
<dbReference type="SMART" id="SM00589">
    <property type="entry name" value="PRY"/>
    <property type="match status" value="1"/>
</dbReference>
<dbReference type="Pfam" id="PF13765">
    <property type="entry name" value="PRY"/>
    <property type="match status" value="1"/>
</dbReference>
<dbReference type="Gene3D" id="3.40.50.300">
    <property type="entry name" value="P-loop containing nucleotide triphosphate hydrolases"/>
    <property type="match status" value="1"/>
</dbReference>
<dbReference type="Pfam" id="PF17776">
    <property type="entry name" value="NLRC4_HD2"/>
    <property type="match status" value="1"/>
</dbReference>
<dbReference type="InterPro" id="IPR043136">
    <property type="entry name" value="B30.2/SPRY_sf"/>
</dbReference>
<feature type="region of interest" description="Disordered" evidence="7">
    <location>
        <begin position="33"/>
        <end position="58"/>
    </location>
</feature>
<dbReference type="AlphaFoldDB" id="A0A8C1BM04"/>
<dbReference type="PROSITE" id="PS50188">
    <property type="entry name" value="B302_SPRY"/>
    <property type="match status" value="1"/>
</dbReference>
<evidence type="ECO:0000256" key="6">
    <source>
        <dbReference type="ARBA" id="ARBA00022840"/>
    </source>
</evidence>
<dbReference type="Proteomes" id="UP001108240">
    <property type="component" value="Unplaced"/>
</dbReference>
<dbReference type="InterPro" id="IPR003877">
    <property type="entry name" value="SPRY_dom"/>
</dbReference>
<evidence type="ECO:0000256" key="4">
    <source>
        <dbReference type="ARBA" id="ARBA00022737"/>
    </source>
</evidence>
<evidence type="ECO:0000256" key="5">
    <source>
        <dbReference type="ARBA" id="ARBA00022741"/>
    </source>
</evidence>
<evidence type="ECO:0000259" key="8">
    <source>
        <dbReference type="PROSITE" id="PS50188"/>
    </source>
</evidence>
<dbReference type="InterPro" id="IPR041075">
    <property type="entry name" value="NOD1/2_WH"/>
</dbReference>
<evidence type="ECO:0000313" key="10">
    <source>
        <dbReference type="Ensembl" id="ENSCCRP00000034971.2"/>
    </source>
</evidence>
<proteinExistence type="predicted"/>
<dbReference type="PANTHER" id="PTHR24106">
    <property type="entry name" value="NACHT, LRR AND CARD DOMAINS-CONTAINING"/>
    <property type="match status" value="1"/>
</dbReference>
<dbReference type="GO" id="GO:0005737">
    <property type="term" value="C:cytoplasm"/>
    <property type="evidence" value="ECO:0007669"/>
    <property type="project" value="UniProtKB-SubCell"/>
</dbReference>
<keyword evidence="11" id="KW-1185">Reference proteome</keyword>
<dbReference type="PRINTS" id="PR01407">
    <property type="entry name" value="BUTYPHLNCDUF"/>
</dbReference>
<reference evidence="10" key="2">
    <citation type="submission" date="2025-09" db="UniProtKB">
        <authorList>
            <consortium name="Ensembl"/>
        </authorList>
    </citation>
    <scope>IDENTIFICATION</scope>
</reference>
<keyword evidence="5" id="KW-0547">Nucleotide-binding</keyword>
<dbReference type="CDD" id="cd16040">
    <property type="entry name" value="SPRY_PRY_SNTX"/>
    <property type="match status" value="1"/>
</dbReference>
<evidence type="ECO:0000256" key="1">
    <source>
        <dbReference type="ARBA" id="ARBA00004496"/>
    </source>
</evidence>
<dbReference type="FunFam" id="3.40.50.300:FF:000210">
    <property type="entry name" value="Si:dkey-16p6.1"/>
    <property type="match status" value="1"/>
</dbReference>
<evidence type="ECO:0000256" key="3">
    <source>
        <dbReference type="ARBA" id="ARBA00022614"/>
    </source>
</evidence>
<dbReference type="InterPro" id="IPR006574">
    <property type="entry name" value="PRY"/>
</dbReference>
<reference evidence="10" key="1">
    <citation type="submission" date="2025-08" db="UniProtKB">
        <authorList>
            <consortium name="Ensembl"/>
        </authorList>
    </citation>
    <scope>IDENTIFICATION</scope>
</reference>
<sequence length="1071" mass="122540">MTSEQNLDSLDESQSRNEIYRCGSCHRRLKSRTSNQHECSETEEKQRKKQVHSASVQRNDQTGVKVAINAETAASVNALLLAGNTFNDTVYFCAPGNDNQKSSETAEEQREKQENLKLQFLKTHKTNMKKKAKYIFECKKENEVHLKAVYTELYITEGDMKDVNREHEIHQIDDFPKTQKSQDRPINCNDIFTLLRENNEEKIALTKGIAGIGKTVSVHKFILDWAEEEANREIECLFLLPFRDINLMKNEDLSLHEFLVKFYPELKDLEKAKLYKECKLAFIFDGLDESCLTLDFKSRSLNTVEERASVDVLLTSLVKGTLLPSALIWVTSRPAAANQIHPRYVGLFTEVRGFTDQQKEEYFRRRIRDESLASKIISHIKTSRSLYIMCYIPVFCWITATVLQNILIKNNAENISTTLTEMYIHFLLIQMKMKSQKYDEQEERQRIKLLYFNREMILKLAKLAFKQLKKENIVFYEEDLEECDIKVNVATEFTGMIAEIFKEEDGLHETKVFSFVHLSVQEFLAAVHVFICYMNKNIQELQFFFDEAKENDTLQELLQKAVDKAMQSKNGHLDLFLRFLMGISLKSSQNLLRGLFTHPEVSTESITHTAEYIKLVQNEYNISDETSVNLFYCLLELKDHSLYEEIQSYLSSDKHPRRKLSSSMCTVLTSVLLMSEKVLDEFNPKNFTSSQADYKRLIPAMRCCRKALICGCNLTAQSCKSLSSALQSSNYHLNVLDLSNNDLQDSGVELLSEGLKSPNSQLKILRCSICNLTSQSCGSLSSVLQSPNSVLRELDLSNNDLRDSGVKLLSEGLKSPNFKLKILRLSGCMVTEEGCCYVSSALTSNPSHLRELDLSYNHPGDSGLKLLSEKRQDPNCKLDKLNVDHGGESRITAGLKKYACFLTLDPNTANTQLILSEEKRKVSCLDKKQSYSDHPDRFDDCLQVLCTESVNGRSFWEIEWSGDDGVYVAVSYKRISRKGDGNDSWFGCNDQSWSLICCPDRYSFRHNNIVTCLPLKPISSRIGVYVDHSAGTLSFYSVSDTMSLIHTVQTTFTQPLYPGFRVYYNSSVKLF</sequence>
<dbReference type="InterPro" id="IPR029495">
    <property type="entry name" value="NACHT-assoc"/>
</dbReference>
<evidence type="ECO:0000259" key="9">
    <source>
        <dbReference type="PROSITE" id="PS50837"/>
    </source>
</evidence>
<dbReference type="InterPro" id="IPR001870">
    <property type="entry name" value="B30.2/SPRY"/>
</dbReference>
<accession>A0A8C1BM04</accession>
<organism evidence="10 11">
    <name type="scientific">Cyprinus carpio carpio</name>
    <dbReference type="NCBI Taxonomy" id="630221"/>
    <lineage>
        <taxon>Eukaryota</taxon>
        <taxon>Metazoa</taxon>
        <taxon>Chordata</taxon>
        <taxon>Craniata</taxon>
        <taxon>Vertebrata</taxon>
        <taxon>Euteleostomi</taxon>
        <taxon>Actinopterygii</taxon>
        <taxon>Neopterygii</taxon>
        <taxon>Teleostei</taxon>
        <taxon>Ostariophysi</taxon>
        <taxon>Cypriniformes</taxon>
        <taxon>Cyprinidae</taxon>
        <taxon>Cyprininae</taxon>
        <taxon>Cyprinus</taxon>
    </lineage>
</organism>
<dbReference type="InterPro" id="IPR032675">
    <property type="entry name" value="LRR_dom_sf"/>
</dbReference>
<evidence type="ECO:0000313" key="11">
    <source>
        <dbReference type="Proteomes" id="UP001108240"/>
    </source>
</evidence>